<proteinExistence type="predicted"/>
<dbReference type="Proteomes" id="UP000419138">
    <property type="component" value="Unassembled WGS sequence"/>
</dbReference>
<reference evidence="1 2" key="1">
    <citation type="submission" date="2019-05" db="EMBL/GenBank/DDBJ databases">
        <title>Comparative genomics and metabolomics analyses of clavulanic acid producing Streptomyces species provides insight into specialized metabolism and evolution of beta-lactam biosynthetic gene clusters.</title>
        <authorList>
            <person name="Moore M.A."/>
            <person name="Cruz-Morales P."/>
            <person name="Barona Gomez F."/>
            <person name="Kapil T."/>
        </authorList>
    </citation>
    <scope>NUCLEOTIDE SEQUENCE [LARGE SCALE GENOMIC DNA]</scope>
    <source>
        <strain evidence="1 2">NRRL 5741</strain>
    </source>
</reference>
<dbReference type="RefSeq" id="WP_153527085.1">
    <property type="nucleotide sequence ID" value="NZ_JBEPDZ010000043.1"/>
</dbReference>
<dbReference type="OrthoDB" id="2426596at2"/>
<evidence type="ECO:0000313" key="1">
    <source>
        <dbReference type="EMBL" id="MQT05539.1"/>
    </source>
</evidence>
<dbReference type="AlphaFoldDB" id="A0A646KT97"/>
<organism evidence="1 2">
    <name type="scientific">Streptomyces jumonjinensis</name>
    <dbReference type="NCBI Taxonomy" id="1945"/>
    <lineage>
        <taxon>Bacteria</taxon>
        <taxon>Bacillati</taxon>
        <taxon>Actinomycetota</taxon>
        <taxon>Actinomycetes</taxon>
        <taxon>Kitasatosporales</taxon>
        <taxon>Streptomycetaceae</taxon>
        <taxon>Streptomyces</taxon>
    </lineage>
</organism>
<dbReference type="EMBL" id="VCLA01000203">
    <property type="protein sequence ID" value="MQT05539.1"/>
    <property type="molecule type" value="Genomic_DNA"/>
</dbReference>
<evidence type="ECO:0000313" key="2">
    <source>
        <dbReference type="Proteomes" id="UP000419138"/>
    </source>
</evidence>
<name>A0A646KT97_STRJU</name>
<sequence>MDDDVYRPVHRDPAPAFYGRLRVMRTTDLAPARWLAEHGPAEGDFGTVAGIAVPGFPAYARILHPASLDEHPVRWSAVAAAYGRTVAPTTRWHEVIGAEEFHRDSSVHGLPGVWDEHPWEGPTPPAIAQILLPFLTRHTRTPDDCWFGLWDGYGWLDFDGVPTFETPHRDRVLLSGPLADVASPATGNDDIWAELPDLWWPQDRAWCVGGDVDLVGTYIGGCPELIAEVLAAPGLEAHPVFPGDPVN</sequence>
<gene>
    <name evidence="1" type="ORF">FF041_37245</name>
</gene>
<keyword evidence="2" id="KW-1185">Reference proteome</keyword>
<accession>A0A646KT97</accession>
<comment type="caution">
    <text evidence="1">The sequence shown here is derived from an EMBL/GenBank/DDBJ whole genome shotgun (WGS) entry which is preliminary data.</text>
</comment>
<protein>
    <submittedName>
        <fullName evidence="1">Uncharacterized protein</fullName>
    </submittedName>
</protein>